<dbReference type="Gene3D" id="3.90.660.10">
    <property type="match status" value="1"/>
</dbReference>
<organism evidence="1 2">
    <name type="scientific">Protopolystoma xenopodis</name>
    <dbReference type="NCBI Taxonomy" id="117903"/>
    <lineage>
        <taxon>Eukaryota</taxon>
        <taxon>Metazoa</taxon>
        <taxon>Spiralia</taxon>
        <taxon>Lophotrochozoa</taxon>
        <taxon>Platyhelminthes</taxon>
        <taxon>Monogenea</taxon>
        <taxon>Polyopisthocotylea</taxon>
        <taxon>Polystomatidea</taxon>
        <taxon>Polystomatidae</taxon>
        <taxon>Protopolystoma</taxon>
    </lineage>
</organism>
<accession>A0A448X3U0</accession>
<evidence type="ECO:0000313" key="2">
    <source>
        <dbReference type="Proteomes" id="UP000784294"/>
    </source>
</evidence>
<evidence type="ECO:0000313" key="1">
    <source>
        <dbReference type="EMBL" id="VEL27242.1"/>
    </source>
</evidence>
<comment type="caution">
    <text evidence="1">The sequence shown here is derived from an EMBL/GenBank/DDBJ whole genome shotgun (WGS) entry which is preliminary data.</text>
</comment>
<dbReference type="AlphaFoldDB" id="A0A448X3U0"/>
<keyword evidence="2" id="KW-1185">Reference proteome</keyword>
<sequence>VVLVFERHFWDRSQRLFGHISQSPETRGELFLFWSVTDRPILIALVAGRAARQLEQYDAAQIGPTSGSTGSLSLNRRTSSVNIGSVSVTPGQQDSIGTVFGQQALKNPIVSRAMMILRSVFMKEANDLAGKSIPESKLIFSFNDRNNKIGLVSSFCSLELQQIAIFGLGASSCVWLLKILLPLNVLDEWLWIFPNLHYSSDSHYFSIKP</sequence>
<reference evidence="1" key="1">
    <citation type="submission" date="2018-11" db="EMBL/GenBank/DDBJ databases">
        <authorList>
            <consortium name="Pathogen Informatics"/>
        </authorList>
    </citation>
    <scope>NUCLEOTIDE SEQUENCE</scope>
</reference>
<dbReference type="EMBL" id="CAAALY010085871">
    <property type="protein sequence ID" value="VEL27242.1"/>
    <property type="molecule type" value="Genomic_DNA"/>
</dbReference>
<dbReference type="OrthoDB" id="6275202at2759"/>
<dbReference type="SUPFAM" id="SSF54373">
    <property type="entry name" value="FAD-linked reductases, C-terminal domain"/>
    <property type="match status" value="1"/>
</dbReference>
<dbReference type="Proteomes" id="UP000784294">
    <property type="component" value="Unassembled WGS sequence"/>
</dbReference>
<gene>
    <name evidence="1" type="ORF">PXEA_LOCUS20682</name>
</gene>
<feature type="non-terminal residue" evidence="1">
    <location>
        <position position="1"/>
    </location>
</feature>
<name>A0A448X3U0_9PLAT</name>
<proteinExistence type="predicted"/>
<protein>
    <submittedName>
        <fullName evidence="1">Uncharacterized protein</fullName>
    </submittedName>
</protein>